<accession>A0ABR1KSF4</accession>
<dbReference type="Gene3D" id="3.20.20.80">
    <property type="entry name" value="Glycosidases"/>
    <property type="match status" value="1"/>
</dbReference>
<dbReference type="InterPro" id="IPR001360">
    <property type="entry name" value="Glyco_hydro_1"/>
</dbReference>
<dbReference type="SUPFAM" id="SSF51445">
    <property type="entry name" value="(Trans)glycosidases"/>
    <property type="match status" value="1"/>
</dbReference>
<dbReference type="PRINTS" id="PR00131">
    <property type="entry name" value="GLHYDRLASE1"/>
</dbReference>
<dbReference type="Pfam" id="PF00232">
    <property type="entry name" value="Glyco_hydro_1"/>
    <property type="match status" value="1"/>
</dbReference>
<dbReference type="Proteomes" id="UP001363622">
    <property type="component" value="Unassembled WGS sequence"/>
</dbReference>
<keyword evidence="3" id="KW-0326">Glycosidase</keyword>
<keyword evidence="6" id="KW-1185">Reference proteome</keyword>
<dbReference type="PROSITE" id="PS00653">
    <property type="entry name" value="GLYCOSYL_HYDROL_F1_2"/>
    <property type="match status" value="1"/>
</dbReference>
<dbReference type="InterPro" id="IPR033132">
    <property type="entry name" value="GH_1_N_CS"/>
</dbReference>
<evidence type="ECO:0000313" key="6">
    <source>
        <dbReference type="Proteomes" id="UP001363622"/>
    </source>
</evidence>
<organism evidence="5 6">
    <name type="scientific">Phyllosticta citriasiana</name>
    <dbReference type="NCBI Taxonomy" id="595635"/>
    <lineage>
        <taxon>Eukaryota</taxon>
        <taxon>Fungi</taxon>
        <taxon>Dikarya</taxon>
        <taxon>Ascomycota</taxon>
        <taxon>Pezizomycotina</taxon>
        <taxon>Dothideomycetes</taxon>
        <taxon>Dothideomycetes incertae sedis</taxon>
        <taxon>Botryosphaeriales</taxon>
        <taxon>Phyllostictaceae</taxon>
        <taxon>Phyllosticta</taxon>
    </lineage>
</organism>
<comment type="similarity">
    <text evidence="1 4">Belongs to the glycosyl hydrolase 1 family.</text>
</comment>
<proteinExistence type="inferred from homology"/>
<dbReference type="PANTHER" id="PTHR10353:SF36">
    <property type="entry name" value="LP05116P"/>
    <property type="match status" value="1"/>
</dbReference>
<name>A0ABR1KSF4_9PEZI</name>
<evidence type="ECO:0000256" key="1">
    <source>
        <dbReference type="ARBA" id="ARBA00010838"/>
    </source>
</evidence>
<evidence type="ECO:0000313" key="5">
    <source>
        <dbReference type="EMBL" id="KAK7520468.1"/>
    </source>
</evidence>
<reference evidence="5 6" key="1">
    <citation type="submission" date="2024-04" db="EMBL/GenBank/DDBJ databases">
        <title>Phyllosticta paracitricarpa is synonymous to the EU quarantine fungus P. citricarpa based on phylogenomic analyses.</title>
        <authorList>
            <consortium name="Lawrence Berkeley National Laboratory"/>
            <person name="Van Ingen-Buijs V.A."/>
            <person name="Van Westerhoven A.C."/>
            <person name="Haridas S."/>
            <person name="Skiadas P."/>
            <person name="Martin F."/>
            <person name="Groenewald J.Z."/>
            <person name="Crous P.W."/>
            <person name="Seidl M.F."/>
        </authorList>
    </citation>
    <scope>NUCLEOTIDE SEQUENCE [LARGE SCALE GENOMIC DNA]</scope>
    <source>
        <strain evidence="5 6">CBS 123371</strain>
    </source>
</reference>
<protein>
    <submittedName>
        <fullName evidence="5">Glycoside hydrolase family 1 protein</fullName>
    </submittedName>
</protein>
<dbReference type="PANTHER" id="PTHR10353">
    <property type="entry name" value="GLYCOSYL HYDROLASE"/>
    <property type="match status" value="1"/>
</dbReference>
<evidence type="ECO:0000256" key="2">
    <source>
        <dbReference type="ARBA" id="ARBA00022801"/>
    </source>
</evidence>
<dbReference type="InterPro" id="IPR017853">
    <property type="entry name" value="GH"/>
</dbReference>
<evidence type="ECO:0000256" key="3">
    <source>
        <dbReference type="ARBA" id="ARBA00023295"/>
    </source>
</evidence>
<sequence>MSTSCQPERQAARYLHLLTPRRRPAETLSRPCRTASDFRAYDVQLTTDKVDIMSKAALPKDFLWGFATASYQIEGAAHEDGRLDSIWDTFCRKPGKVADGSNGDVACDSYHRSQDDVDLLQQCGAKAYRFSVAWPRVIPLGGRADPVNHSGLSYYVKLVDDLIAAGIEPVVTLFHWDLPDSLETRYGGLLNRDEFVADFTRYARVVYEALAAKVKYWVTFNEPWCSAILGHSLGQFAPGRTSDRTKNPEGNASIEPWIVGHNLLVAHGAAVKVFRDEFKERFGGQIGITLNGDYAYPWDSKDPRDVAAAERKLEFSMAWFGDPIYFGKYPDSMRQQLGARLPDFSAEEITLVQHSNDFFGMNHYTSNFVRHLDTPPGLTDFVGNVACSFESKDGETIGPETQSPWLRPNALGFRRLLNWISDRYGHPTIYVTENGTSIKGENQLSVEQIVEDDFRASYFRDYIWALADAYSKDGVDVRGYMAWSLLDNFEWADGYETRFGVCFVDYEGGQRRIPKKIELRVYWMSGLAGGKGGKQCRCRCARMPSCRQPGQDCAPPSWFAKWR</sequence>
<dbReference type="EMBL" id="JBBPHU010000003">
    <property type="protein sequence ID" value="KAK7520468.1"/>
    <property type="molecule type" value="Genomic_DNA"/>
</dbReference>
<evidence type="ECO:0000256" key="4">
    <source>
        <dbReference type="RuleBase" id="RU003690"/>
    </source>
</evidence>
<comment type="caution">
    <text evidence="5">The sequence shown here is derived from an EMBL/GenBank/DDBJ whole genome shotgun (WGS) entry which is preliminary data.</text>
</comment>
<keyword evidence="2 5" id="KW-0378">Hydrolase</keyword>
<gene>
    <name evidence="5" type="ORF">IWZ03DRAFT_373046</name>
</gene>
<dbReference type="GO" id="GO:0016787">
    <property type="term" value="F:hydrolase activity"/>
    <property type="evidence" value="ECO:0007669"/>
    <property type="project" value="UniProtKB-KW"/>
</dbReference>